<sequence>MLLGSLEARDKNLTCAVGDGHGKILDKIEVPRTTPQKSFKEVITYFRHFTNLKALGISSFGPIELRSYSPKYGYITDTSRKGWKNTNVVGTMKHYLNNIPMSWTTDVNSSAYGEYIHSVLDNHPIRSLAYVTIGKGVGVGIVNQGQFIGDQGNPEIGHIIPKRNPKDMTFKGVCPYQGDCLEGLVSSKAFEARFHKSFKEISMFCPIWDIVAYYIAQCAVQATLFIRPQQIIFGGAIMNPIELRKIKVQFKKLLNNYVPVGNLDKYIQMPDLSSSKLAIIGNLSLAKKHYYAESPI</sequence>
<comment type="cofactor">
    <cofactor evidence="1">
        <name>Mg(2+)</name>
        <dbReference type="ChEBI" id="CHEBI:18420"/>
    </cofactor>
</comment>
<evidence type="ECO:0000256" key="1">
    <source>
        <dbReference type="ARBA" id="ARBA00001946"/>
    </source>
</evidence>
<name>A0A4P6ZLK4_9LACO</name>
<evidence type="ECO:0000256" key="6">
    <source>
        <dbReference type="ARBA" id="ARBA00038887"/>
    </source>
</evidence>
<dbReference type="EC" id="2.7.1.4" evidence="6"/>
<dbReference type="GO" id="GO:0046872">
    <property type="term" value="F:metal ion binding"/>
    <property type="evidence" value="ECO:0007669"/>
    <property type="project" value="UniProtKB-KW"/>
</dbReference>
<dbReference type="OrthoDB" id="9795247at2"/>
<accession>A0A4P6ZLK4</accession>
<dbReference type="Gene3D" id="3.30.420.40">
    <property type="match status" value="2"/>
</dbReference>
<dbReference type="GO" id="GO:0008865">
    <property type="term" value="F:fructokinase activity"/>
    <property type="evidence" value="ECO:0007669"/>
    <property type="project" value="UniProtKB-EC"/>
</dbReference>
<dbReference type="KEGG" id="lji:ELX58_04785"/>
<organism evidence="8 9">
    <name type="scientific">Acetilactobacillus jinshanensis</name>
    <dbReference type="NCBI Taxonomy" id="1720083"/>
    <lineage>
        <taxon>Bacteria</taxon>
        <taxon>Bacillati</taxon>
        <taxon>Bacillota</taxon>
        <taxon>Bacilli</taxon>
        <taxon>Lactobacillales</taxon>
        <taxon>Lactobacillaceae</taxon>
        <taxon>Acetilactobacillus</taxon>
    </lineage>
</organism>
<dbReference type="Pfam" id="PF00480">
    <property type="entry name" value="ROK"/>
    <property type="match status" value="1"/>
</dbReference>
<comment type="similarity">
    <text evidence="2">Belongs to the ROK (NagC/XylR) family.</text>
</comment>
<evidence type="ECO:0000313" key="8">
    <source>
        <dbReference type="EMBL" id="QBP18463.1"/>
    </source>
</evidence>
<keyword evidence="5" id="KW-0460">Magnesium</keyword>
<evidence type="ECO:0000256" key="7">
    <source>
        <dbReference type="ARBA" id="ARBA00048451"/>
    </source>
</evidence>
<evidence type="ECO:0000256" key="5">
    <source>
        <dbReference type="ARBA" id="ARBA00022842"/>
    </source>
</evidence>
<dbReference type="InterPro" id="IPR051804">
    <property type="entry name" value="Carb_Metab_Reg_Kinase/Isom"/>
</dbReference>
<keyword evidence="3" id="KW-0479">Metal-binding</keyword>
<proteinExistence type="inferred from homology"/>
<keyword evidence="9" id="KW-1185">Reference proteome</keyword>
<evidence type="ECO:0000313" key="9">
    <source>
        <dbReference type="Proteomes" id="UP000294321"/>
    </source>
</evidence>
<dbReference type="InterPro" id="IPR000600">
    <property type="entry name" value="ROK"/>
</dbReference>
<dbReference type="InterPro" id="IPR043129">
    <property type="entry name" value="ATPase_NBD"/>
</dbReference>
<dbReference type="RefSeq" id="WP_133442022.1">
    <property type="nucleotide sequence ID" value="NZ_CP034726.1"/>
</dbReference>
<reference evidence="9" key="1">
    <citation type="submission" date="2018-12" db="EMBL/GenBank/DDBJ databases">
        <title>A new species of lactobacillus.</title>
        <authorList>
            <person name="Jian Y."/>
            <person name="Xin L."/>
            <person name="Hong Z.J."/>
            <person name="Ming L.Z."/>
            <person name="Hong X.Z."/>
        </authorList>
    </citation>
    <scope>NUCLEOTIDE SEQUENCE [LARGE SCALE GENOMIC DNA]</scope>
    <source>
        <strain evidence="9">HSLZ-75</strain>
    </source>
</reference>
<evidence type="ECO:0000256" key="4">
    <source>
        <dbReference type="ARBA" id="ARBA00022833"/>
    </source>
</evidence>
<protein>
    <recommendedName>
        <fullName evidence="6">fructokinase</fullName>
        <ecNumber evidence="6">2.7.1.4</ecNumber>
    </recommendedName>
</protein>
<dbReference type="PANTHER" id="PTHR42742:SF3">
    <property type="entry name" value="FRUCTOKINASE"/>
    <property type="match status" value="1"/>
</dbReference>
<comment type="catalytic activity">
    <reaction evidence="7">
        <text>D-fructose + ATP = D-fructose 6-phosphate + ADP + H(+)</text>
        <dbReference type="Rhea" id="RHEA:16125"/>
        <dbReference type="ChEBI" id="CHEBI:15378"/>
        <dbReference type="ChEBI" id="CHEBI:30616"/>
        <dbReference type="ChEBI" id="CHEBI:37721"/>
        <dbReference type="ChEBI" id="CHEBI:61527"/>
        <dbReference type="ChEBI" id="CHEBI:456216"/>
        <dbReference type="EC" id="2.7.1.4"/>
    </reaction>
</comment>
<evidence type="ECO:0000256" key="2">
    <source>
        <dbReference type="ARBA" id="ARBA00006479"/>
    </source>
</evidence>
<keyword evidence="4" id="KW-0862">Zinc</keyword>
<dbReference type="AlphaFoldDB" id="A0A4P6ZLK4"/>
<dbReference type="CDD" id="cd24067">
    <property type="entry name" value="ASKHA_NBD_ROK_BsFRK-like"/>
    <property type="match status" value="1"/>
</dbReference>
<gene>
    <name evidence="8" type="ORF">ELX58_04785</name>
</gene>
<dbReference type="PANTHER" id="PTHR42742">
    <property type="entry name" value="TRANSCRIPTIONAL REPRESSOR MPRA"/>
    <property type="match status" value="1"/>
</dbReference>
<evidence type="ECO:0000256" key="3">
    <source>
        <dbReference type="ARBA" id="ARBA00022723"/>
    </source>
</evidence>
<dbReference type="SUPFAM" id="SSF53067">
    <property type="entry name" value="Actin-like ATPase domain"/>
    <property type="match status" value="2"/>
</dbReference>
<dbReference type="EMBL" id="CP034726">
    <property type="protein sequence ID" value="QBP18463.1"/>
    <property type="molecule type" value="Genomic_DNA"/>
</dbReference>
<dbReference type="Proteomes" id="UP000294321">
    <property type="component" value="Chromosome"/>
</dbReference>